<dbReference type="Gene3D" id="1.10.600.10">
    <property type="entry name" value="Farnesyl Diphosphate Synthase"/>
    <property type="match status" value="2"/>
</dbReference>
<comment type="cofactor">
    <cofactor evidence="1">
        <name>Mg(2+)</name>
        <dbReference type="ChEBI" id="CHEBI:18420"/>
    </cofactor>
</comment>
<evidence type="ECO:0000313" key="4">
    <source>
        <dbReference type="EMBL" id="KAG6434971.1"/>
    </source>
</evidence>
<organism evidence="4">
    <name type="scientific">Salvia splendens</name>
    <name type="common">Scarlet sage</name>
    <dbReference type="NCBI Taxonomy" id="180675"/>
    <lineage>
        <taxon>Eukaryota</taxon>
        <taxon>Viridiplantae</taxon>
        <taxon>Streptophyta</taxon>
        <taxon>Embryophyta</taxon>
        <taxon>Tracheophyta</taxon>
        <taxon>Spermatophyta</taxon>
        <taxon>Magnoliopsida</taxon>
        <taxon>eudicotyledons</taxon>
        <taxon>Gunneridae</taxon>
        <taxon>Pentapetalae</taxon>
        <taxon>asterids</taxon>
        <taxon>lamiids</taxon>
        <taxon>Lamiales</taxon>
        <taxon>Lamiaceae</taxon>
        <taxon>Nepetoideae</taxon>
        <taxon>Mentheae</taxon>
        <taxon>Salviinae</taxon>
        <taxon>Salvia</taxon>
        <taxon>Salvia subgen. Calosphace</taxon>
        <taxon>core Calosphace</taxon>
    </lineage>
</organism>
<reference evidence="4" key="1">
    <citation type="submission" date="2018-01" db="EMBL/GenBank/DDBJ databases">
        <authorList>
            <person name="Mao J.F."/>
        </authorList>
    </citation>
    <scope>NUCLEOTIDE SEQUENCE</scope>
    <source>
        <strain evidence="4">Huo1</strain>
        <tissue evidence="4">Leaf</tissue>
    </source>
</reference>
<gene>
    <name evidence="4" type="ORF">SASPL_106616</name>
</gene>
<dbReference type="GO" id="GO:0009686">
    <property type="term" value="P:gibberellin biosynthetic process"/>
    <property type="evidence" value="ECO:0007669"/>
    <property type="project" value="TreeGrafter"/>
</dbReference>
<dbReference type="GO" id="GO:0010333">
    <property type="term" value="F:terpene synthase activity"/>
    <property type="evidence" value="ECO:0007669"/>
    <property type="project" value="InterPro"/>
</dbReference>
<dbReference type="GO" id="GO:0000287">
    <property type="term" value="F:magnesium ion binding"/>
    <property type="evidence" value="ECO:0007669"/>
    <property type="project" value="TreeGrafter"/>
</dbReference>
<sequence>MFTGTVVQVNYGVFFVDQIKIKFLILKILLQRYWTGKGICWARNSEVQDIDDTAMAFRLLRLHGYEVSAAWLIKVIPYVNNNIYLELAKLDYNNCQALHQQEWKDLQKWCRNSNLGVFGLSEGSLMQAYYVVAASIFESEKSLERLAWAKTVILMQTITSHFNSAEQKRAFIDEFERDSVLTYANGVRVRTESKELTSLHLKYDYLMQVTVSVCDKLRLFQHRKDRNGCMAGAGGITTLDIESAMQELGKLVVTKSAGDLDSQIKQNFFIIARSFYCSAYCNIGTINFHISKVLFERVQ</sequence>
<keyword evidence="5" id="KW-1185">Reference proteome</keyword>
<keyword evidence="2" id="KW-0479">Metal-binding</keyword>
<dbReference type="SUPFAM" id="SSF48239">
    <property type="entry name" value="Terpenoid cyclases/Protein prenyltransferases"/>
    <property type="match status" value="1"/>
</dbReference>
<dbReference type="InterPro" id="IPR050148">
    <property type="entry name" value="Terpene_synthase-like"/>
</dbReference>
<dbReference type="Gene3D" id="1.50.10.130">
    <property type="entry name" value="Terpene synthase, N-terminal domain"/>
    <property type="match status" value="1"/>
</dbReference>
<proteinExistence type="predicted"/>
<name>A0A8X8YRM5_SALSN</name>
<dbReference type="GO" id="GO:0009507">
    <property type="term" value="C:chloroplast"/>
    <property type="evidence" value="ECO:0007669"/>
    <property type="project" value="TreeGrafter"/>
</dbReference>
<dbReference type="EMBL" id="PNBA02000002">
    <property type="protein sequence ID" value="KAG6434971.1"/>
    <property type="molecule type" value="Genomic_DNA"/>
</dbReference>
<protein>
    <submittedName>
        <fullName evidence="4">Uncharacterized protein</fullName>
    </submittedName>
</protein>
<dbReference type="InterPro" id="IPR008930">
    <property type="entry name" value="Terpenoid_cyclase/PrenylTrfase"/>
</dbReference>
<evidence type="ECO:0000256" key="2">
    <source>
        <dbReference type="ARBA" id="ARBA00022723"/>
    </source>
</evidence>
<reference evidence="4" key="2">
    <citation type="submission" date="2020-08" db="EMBL/GenBank/DDBJ databases">
        <title>Plant Genome Project.</title>
        <authorList>
            <person name="Zhang R.-G."/>
        </authorList>
    </citation>
    <scope>NUCLEOTIDE SEQUENCE</scope>
    <source>
        <strain evidence="4">Huo1</strain>
        <tissue evidence="4">Leaf</tissue>
    </source>
</reference>
<dbReference type="InterPro" id="IPR036965">
    <property type="entry name" value="Terpene_synth_N_sf"/>
</dbReference>
<evidence type="ECO:0000313" key="5">
    <source>
        <dbReference type="Proteomes" id="UP000298416"/>
    </source>
</evidence>
<dbReference type="Proteomes" id="UP000298416">
    <property type="component" value="Unassembled WGS sequence"/>
</dbReference>
<evidence type="ECO:0000256" key="1">
    <source>
        <dbReference type="ARBA" id="ARBA00001946"/>
    </source>
</evidence>
<dbReference type="PANTHER" id="PTHR31739">
    <property type="entry name" value="ENT-COPALYL DIPHOSPHATE SYNTHASE, CHLOROPLASTIC"/>
    <property type="match status" value="1"/>
</dbReference>
<accession>A0A8X8YRM5</accession>
<keyword evidence="3" id="KW-0460">Magnesium</keyword>
<dbReference type="PANTHER" id="PTHR31739:SF4">
    <property type="entry name" value="ENT-COPALYL DIPHOSPHATE SYNTHASE, CHLOROPLASTIC"/>
    <property type="match status" value="1"/>
</dbReference>
<evidence type="ECO:0000256" key="3">
    <source>
        <dbReference type="ARBA" id="ARBA00022842"/>
    </source>
</evidence>
<comment type="caution">
    <text evidence="4">The sequence shown here is derived from an EMBL/GenBank/DDBJ whole genome shotgun (WGS) entry which is preliminary data.</text>
</comment>
<dbReference type="SUPFAM" id="SSF48576">
    <property type="entry name" value="Terpenoid synthases"/>
    <property type="match status" value="1"/>
</dbReference>
<dbReference type="AlphaFoldDB" id="A0A8X8YRM5"/>
<dbReference type="InterPro" id="IPR008949">
    <property type="entry name" value="Isoprenoid_synthase_dom_sf"/>
</dbReference>